<feature type="signal peptide" evidence="1">
    <location>
        <begin position="1"/>
        <end position="18"/>
    </location>
</feature>
<protein>
    <submittedName>
        <fullName evidence="2">Putative secreted protein</fullName>
    </submittedName>
</protein>
<dbReference type="EMBL" id="GEFM01001101">
    <property type="protein sequence ID" value="JAP74695.1"/>
    <property type="molecule type" value="mRNA"/>
</dbReference>
<evidence type="ECO:0000313" key="2">
    <source>
        <dbReference type="EMBL" id="JAP74695.1"/>
    </source>
</evidence>
<feature type="chain" id="PRO_5007284293" evidence="1">
    <location>
        <begin position="19"/>
        <end position="199"/>
    </location>
</feature>
<evidence type="ECO:0000256" key="1">
    <source>
        <dbReference type="SAM" id="SignalP"/>
    </source>
</evidence>
<accession>A0A131Y8A7</accession>
<reference evidence="2" key="1">
    <citation type="submission" date="2016-02" db="EMBL/GenBank/DDBJ databases">
        <title>RNAseq analyses of the midgut from blood- or serum-fed Ixodes ricinus ticks.</title>
        <authorList>
            <person name="Perner J."/>
            <person name="Provaznik J."/>
            <person name="Schrenkova J."/>
            <person name="Urbanova V."/>
            <person name="Ribeiro J.M."/>
            <person name="Kopacek P."/>
        </authorList>
    </citation>
    <scope>NUCLEOTIDE SEQUENCE</scope>
    <source>
        <tissue evidence="2">Gut</tissue>
    </source>
</reference>
<sequence length="199" mass="21196">MIRASFVLLVVFAIAAHASVPNGTCSDEHVNNVRRLLLAGFASLDVKEQLPLRDVNDPAFSLSAGNLFGLRFLNISGDVKTTCGANESIAEFVAVVPQVKGHYNWRSRGESPLSGDLVVEGRNGAFTGRLRHVRGFLRSASLAFSHFSAVSIQLDGVSSFSVPGSKIISLGNNAFNKAVRKTTTNVVSPALKKAVQASE</sequence>
<proteinExistence type="evidence at transcript level"/>
<dbReference type="AlphaFoldDB" id="A0A131Y8A7"/>
<name>A0A131Y8A7_IXORI</name>
<keyword evidence="1" id="KW-0732">Signal</keyword>
<organism evidence="2">
    <name type="scientific">Ixodes ricinus</name>
    <name type="common">Common tick</name>
    <name type="synonym">Acarus ricinus</name>
    <dbReference type="NCBI Taxonomy" id="34613"/>
    <lineage>
        <taxon>Eukaryota</taxon>
        <taxon>Metazoa</taxon>
        <taxon>Ecdysozoa</taxon>
        <taxon>Arthropoda</taxon>
        <taxon>Chelicerata</taxon>
        <taxon>Arachnida</taxon>
        <taxon>Acari</taxon>
        <taxon>Parasitiformes</taxon>
        <taxon>Ixodida</taxon>
        <taxon>Ixodoidea</taxon>
        <taxon>Ixodidae</taxon>
        <taxon>Ixodinae</taxon>
        <taxon>Ixodes</taxon>
    </lineage>
</organism>